<dbReference type="STRING" id="236234.A0A1J9RES1"/>
<keyword evidence="2" id="KW-0472">Membrane</keyword>
<feature type="region of interest" description="Disordered" evidence="1">
    <location>
        <begin position="72"/>
        <end position="91"/>
    </location>
</feature>
<dbReference type="Proteomes" id="UP000183809">
    <property type="component" value="Unassembled WGS sequence"/>
</dbReference>
<feature type="transmembrane region" description="Helical" evidence="2">
    <location>
        <begin position="7"/>
        <end position="26"/>
    </location>
</feature>
<gene>
    <name evidence="3" type="ORF">BKCO1_3000222</name>
</gene>
<feature type="transmembrane region" description="Helical" evidence="2">
    <location>
        <begin position="32"/>
        <end position="56"/>
    </location>
</feature>
<evidence type="ECO:0000313" key="4">
    <source>
        <dbReference type="Proteomes" id="UP000183809"/>
    </source>
</evidence>
<accession>A0A1J9RES1</accession>
<reference evidence="3 4" key="1">
    <citation type="submission" date="2016-10" db="EMBL/GenBank/DDBJ databases">
        <title>Proteomics and genomics reveal pathogen-plant mechanisms compatible with a hemibiotrophic lifestyle of Diplodia corticola.</title>
        <authorList>
            <person name="Fernandes I."/>
            <person name="De Jonge R."/>
            <person name="Van De Peer Y."/>
            <person name="Devreese B."/>
            <person name="Alves A."/>
            <person name="Esteves A.C."/>
        </authorList>
    </citation>
    <scope>NUCLEOTIDE SEQUENCE [LARGE SCALE GENOMIC DNA]</scope>
    <source>
        <strain evidence="3 4">CBS 112549</strain>
    </source>
</reference>
<dbReference type="AlphaFoldDB" id="A0A1J9RES1"/>
<proteinExistence type="predicted"/>
<organism evidence="3 4">
    <name type="scientific">Diplodia corticola</name>
    <dbReference type="NCBI Taxonomy" id="236234"/>
    <lineage>
        <taxon>Eukaryota</taxon>
        <taxon>Fungi</taxon>
        <taxon>Dikarya</taxon>
        <taxon>Ascomycota</taxon>
        <taxon>Pezizomycotina</taxon>
        <taxon>Dothideomycetes</taxon>
        <taxon>Dothideomycetes incertae sedis</taxon>
        <taxon>Botryosphaeriales</taxon>
        <taxon>Botryosphaeriaceae</taxon>
        <taxon>Diplodia</taxon>
    </lineage>
</organism>
<keyword evidence="4" id="KW-1185">Reference proteome</keyword>
<dbReference type="EMBL" id="MNUE01000003">
    <property type="protein sequence ID" value="OJD39048.1"/>
    <property type="molecule type" value="Genomic_DNA"/>
</dbReference>
<comment type="caution">
    <text evidence="3">The sequence shown here is derived from an EMBL/GenBank/DDBJ whole genome shotgun (WGS) entry which is preliminary data.</text>
</comment>
<name>A0A1J9RES1_9PEZI</name>
<feature type="transmembrane region" description="Helical" evidence="2">
    <location>
        <begin position="96"/>
        <end position="115"/>
    </location>
</feature>
<feature type="compositionally biased region" description="Basic and acidic residues" evidence="1">
    <location>
        <begin position="239"/>
        <end position="270"/>
    </location>
</feature>
<feature type="region of interest" description="Disordered" evidence="1">
    <location>
        <begin position="238"/>
        <end position="303"/>
    </location>
</feature>
<protein>
    <submittedName>
        <fullName evidence="3">Tetraspanin tsp3</fullName>
    </submittedName>
</protein>
<evidence type="ECO:0000256" key="1">
    <source>
        <dbReference type="SAM" id="MobiDB-lite"/>
    </source>
</evidence>
<evidence type="ECO:0000313" key="3">
    <source>
        <dbReference type="EMBL" id="OJD39048.1"/>
    </source>
</evidence>
<dbReference type="RefSeq" id="XP_020134659.1">
    <property type="nucleotide sequence ID" value="XM_020274122.1"/>
</dbReference>
<dbReference type="OrthoDB" id="71600at2759"/>
<keyword evidence="2" id="KW-1133">Transmembrane helix</keyword>
<dbReference type="GeneID" id="31014383"/>
<sequence length="303" mass="32920">MAIDKRTITGVIVGLLFLALYTQYAIQHLALPIPTAVSVLVTLLPVIQGFSTWYLASPPTTGRRRRRLLLALPTTTTTSPPPSDTRNAAADPRTRLAPPLLSALTILTTVLATLAGTHLPPALDDDSCALRARWLALFRAKNGPRIQAIQDALECCGFRSVYDMAWPFPQPDRGGRMQRSTCAETFGRSEACLAGWRGQERVVAGLLVVVCLGSWACQMIVTTRDSSRPSWFQQFKARGLRDDASESDAEVGHGNERSTRAIDFRGEGRYTDNPSEDPGEAEPGQPAEGRGGMAIENARSTDT</sequence>
<keyword evidence="2" id="KW-0812">Transmembrane</keyword>
<evidence type="ECO:0000256" key="2">
    <source>
        <dbReference type="SAM" id="Phobius"/>
    </source>
</evidence>